<dbReference type="SMART" id="SM00448">
    <property type="entry name" value="REC"/>
    <property type="match status" value="1"/>
</dbReference>
<dbReference type="EMBL" id="JAUHJS010000002">
    <property type="protein sequence ID" value="MDN4164882.1"/>
    <property type="molecule type" value="Genomic_DNA"/>
</dbReference>
<name>A0ABT8F387_9BACT</name>
<feature type="domain" description="Response regulatory" evidence="2">
    <location>
        <begin position="7"/>
        <end position="130"/>
    </location>
</feature>
<dbReference type="Gene3D" id="3.40.50.2300">
    <property type="match status" value="1"/>
</dbReference>
<gene>
    <name evidence="3" type="ORF">QWY31_05180</name>
</gene>
<dbReference type="Pfam" id="PF00072">
    <property type="entry name" value="Response_reg"/>
    <property type="match status" value="1"/>
</dbReference>
<dbReference type="InterPro" id="IPR011006">
    <property type="entry name" value="CheY-like_superfamily"/>
</dbReference>
<organism evidence="3 4">
    <name type="scientific">Shiella aurantiaca</name>
    <dbReference type="NCBI Taxonomy" id="3058365"/>
    <lineage>
        <taxon>Bacteria</taxon>
        <taxon>Pseudomonadati</taxon>
        <taxon>Bacteroidota</taxon>
        <taxon>Cytophagia</taxon>
        <taxon>Cytophagales</taxon>
        <taxon>Shiellaceae</taxon>
        <taxon>Shiella</taxon>
    </lineage>
</organism>
<comment type="caution">
    <text evidence="3">The sequence shown here is derived from an EMBL/GenBank/DDBJ whole genome shotgun (WGS) entry which is preliminary data.</text>
</comment>
<dbReference type="InterPro" id="IPR052893">
    <property type="entry name" value="TCS_response_regulator"/>
</dbReference>
<dbReference type="Proteomes" id="UP001168552">
    <property type="component" value="Unassembled WGS sequence"/>
</dbReference>
<evidence type="ECO:0000313" key="3">
    <source>
        <dbReference type="EMBL" id="MDN4164882.1"/>
    </source>
</evidence>
<reference evidence="3" key="1">
    <citation type="submission" date="2023-06" db="EMBL/GenBank/DDBJ databases">
        <title>Cytophagales bacterium Strain LB-30, isolated from soil.</title>
        <authorList>
            <person name="Liu B."/>
        </authorList>
    </citation>
    <scope>NUCLEOTIDE SEQUENCE</scope>
    <source>
        <strain evidence="3">LB-30</strain>
    </source>
</reference>
<keyword evidence="1" id="KW-0597">Phosphoprotein</keyword>
<dbReference type="RefSeq" id="WP_320003406.1">
    <property type="nucleotide sequence ID" value="NZ_JAUHJS010000002.1"/>
</dbReference>
<dbReference type="InterPro" id="IPR001789">
    <property type="entry name" value="Sig_transdc_resp-reg_receiver"/>
</dbReference>
<proteinExistence type="predicted"/>
<dbReference type="PANTHER" id="PTHR44520:SF2">
    <property type="entry name" value="RESPONSE REGULATOR RCP1"/>
    <property type="match status" value="1"/>
</dbReference>
<protein>
    <submittedName>
        <fullName evidence="3">Response regulator</fullName>
    </submittedName>
</protein>
<dbReference type="PANTHER" id="PTHR44520">
    <property type="entry name" value="RESPONSE REGULATOR RCP1-RELATED"/>
    <property type="match status" value="1"/>
</dbReference>
<accession>A0ABT8F387</accession>
<sequence length="137" mass="15846">MAQHPLQVLFIDDDRILNMIHKAMLNKINFPSKVTFFESAEEALAYLADNKDDTSDYLIMLDINMPTMDGWEFLDELGSKWAHLTSFVVMVTSSIDQGDITKSKDYPQVIQFIHKPFKYDHLANLKNLPQLKPYFSS</sequence>
<evidence type="ECO:0000256" key="1">
    <source>
        <dbReference type="PROSITE-ProRule" id="PRU00169"/>
    </source>
</evidence>
<dbReference type="PROSITE" id="PS50110">
    <property type="entry name" value="RESPONSE_REGULATORY"/>
    <property type="match status" value="1"/>
</dbReference>
<feature type="modified residue" description="4-aspartylphosphate" evidence="1">
    <location>
        <position position="62"/>
    </location>
</feature>
<evidence type="ECO:0000259" key="2">
    <source>
        <dbReference type="PROSITE" id="PS50110"/>
    </source>
</evidence>
<dbReference type="SUPFAM" id="SSF52172">
    <property type="entry name" value="CheY-like"/>
    <property type="match status" value="1"/>
</dbReference>
<evidence type="ECO:0000313" key="4">
    <source>
        <dbReference type="Proteomes" id="UP001168552"/>
    </source>
</evidence>
<keyword evidence="4" id="KW-1185">Reference proteome</keyword>